<evidence type="ECO:0000256" key="11">
    <source>
        <dbReference type="SAM" id="Phobius"/>
    </source>
</evidence>
<dbReference type="Gene3D" id="3.30.565.10">
    <property type="entry name" value="Histidine kinase-like ATPase, C-terminal domain"/>
    <property type="match status" value="1"/>
</dbReference>
<dbReference type="Pfam" id="PF00990">
    <property type="entry name" value="GGDEF"/>
    <property type="match status" value="1"/>
</dbReference>
<keyword evidence="5 10" id="KW-0597">Phosphoprotein</keyword>
<feature type="modified residue" description="4-aspartylphosphate" evidence="10">
    <location>
        <position position="1236"/>
    </location>
</feature>
<evidence type="ECO:0000259" key="14">
    <source>
        <dbReference type="PROSITE" id="PS50887"/>
    </source>
</evidence>
<dbReference type="SUPFAM" id="SSF52172">
    <property type="entry name" value="CheY-like"/>
    <property type="match status" value="1"/>
</dbReference>
<evidence type="ECO:0000256" key="2">
    <source>
        <dbReference type="ARBA" id="ARBA00006402"/>
    </source>
</evidence>
<evidence type="ECO:0000259" key="13">
    <source>
        <dbReference type="PROSITE" id="PS50110"/>
    </source>
</evidence>
<name>A0A3E3IZ84_9FIRM</name>
<dbReference type="SMART" id="SM00448">
    <property type="entry name" value="REC"/>
    <property type="match status" value="1"/>
</dbReference>
<evidence type="ECO:0000256" key="6">
    <source>
        <dbReference type="ARBA" id="ARBA00022777"/>
    </source>
</evidence>
<dbReference type="InterPro" id="IPR003594">
    <property type="entry name" value="HATPase_dom"/>
</dbReference>
<dbReference type="EC" id="2.7.13.3" evidence="3"/>
<dbReference type="SMART" id="SM00387">
    <property type="entry name" value="HATPase_c"/>
    <property type="match status" value="1"/>
</dbReference>
<dbReference type="PROSITE" id="PS50109">
    <property type="entry name" value="HIS_KIN"/>
    <property type="match status" value="1"/>
</dbReference>
<dbReference type="PROSITE" id="PS50887">
    <property type="entry name" value="GGDEF"/>
    <property type="match status" value="1"/>
</dbReference>
<dbReference type="InterPro" id="IPR000160">
    <property type="entry name" value="GGDEF_dom"/>
</dbReference>
<accession>A0A3E3IZ84</accession>
<proteinExistence type="inferred from homology"/>
<dbReference type="PANTHER" id="PTHR45339">
    <property type="entry name" value="HYBRID SIGNAL TRANSDUCTION HISTIDINE KINASE J"/>
    <property type="match status" value="1"/>
</dbReference>
<evidence type="ECO:0000256" key="10">
    <source>
        <dbReference type="PROSITE-ProRule" id="PRU00169"/>
    </source>
</evidence>
<dbReference type="Gene3D" id="3.40.50.2300">
    <property type="match status" value="1"/>
</dbReference>
<gene>
    <name evidence="15" type="ORF">DWY69_08640</name>
</gene>
<comment type="similarity">
    <text evidence="2">In the N-terminal section; belongs to the phytochrome family.</text>
</comment>
<sequence length="1322" mass="148933">MRMKKRTIFSLFVVPLILVMMVQAMISYGTFFFSGTPFLLKEYSVGILNQTVENRKILLENDMVQRWSEMKEEEAKAENALEQQLTTRRITVHDFLDNEEAQKDFLENMLDTMLYMMRKNTVTGSFLILANDSVGTQESTCGGIYFRDSDPTGNPADYADVLLERGASSFSHAKGIPLDTLWTTSFHLGKSGELSCDDFFFKPYEAAKLYPDTDYRNLAYWSRPFTLEGNTKSDSYHMIAYSIPLVYQGTVYGVMGVEISENYLAEMLPVRELNSQNQGSYMLAGLAEDGSLDPMVTGAAVLTMERLETETTRYNSLYRLSVRGKEAYAGVSRLHLYNTNTPFSDEVWVVAGVEGERELFGIGNKIVWNLLIAILVGLVFGMVSIYIMVSHLTKPIRGLVKCIRNSGGKRLTGYQMSDIAEVDELFDVVQELMVRQQEAEYSLMEEKERYRIALQSSTDILYSYDVRGDCMNVYNVGDKEGMEGVTECHYDSDALEQLKACCLHEDDREMVREALRESENEIDLVFEARMSEEATDYSWMEMTGKVICDANGERSKIIGSIKNIHEKKIQELMELDTVRRDPVTGLYRRSVGEKMISAQWEENTAGCLLLLDMDRFRELDERYGIVFGDAILEQIGSSILKIKETFTEDGRIRMMAVREGGDEILIWMEGAGKAEAADFLQALRERIAGIYPDAGFCLQISSGGAVRRKKEELSALMDRAAWALAYAKNSRSGVSVFYEDLSGEQLESLCRKPEIDEIVSVSYQRGIPMVPLVFNFFDKSSDVRGILSVLLVKLGTHYGLSDILISEADAQFYTVHMAYQWHSRPEYRIGGGAKYFTEEEYEEYAASLNGGFRIFAGSAERKKENDFFVIPPRTSCLTVPLYDSGKYTGCITYAADAEQLNLREAERGELLEIAKIIESNINRERYDLASRAKSDFLSRMSHEIRTPMNAIIGMTGIAIQEKQDSQKVEDCLHKIDSSSQYLLSLINDILDMSKIESGKMKLENGIFSMKQLLEGVYNLIEPQTMEKNIEFTREFVISEEWVTGDSLHLNQVLINLLGNAVKFTPRGGHIRLKAVQKPAGEGMVKTTFSVRDDGIGVSSENRQRIFRSFEQASDDTSRKYGGTGLGLAISDRLVRMMGGHIALESEENKGSDFSFTLLQTVGRRPAEEDDKLTDGALAGLEGARILLVEDNELNLEIARTILEMQKCQVETALNGQEGVDRFCESSEGYYDLILMDIRMPVMDGLEAAKLIRASGRTDARTVPIVAMSANAFEEDVKKSLESGMNAHLAKPFQMEDLIRTMRRIIGRENRVGKNGPGETEAE</sequence>
<evidence type="ECO:0000256" key="5">
    <source>
        <dbReference type="ARBA" id="ARBA00022553"/>
    </source>
</evidence>
<evidence type="ECO:0000256" key="4">
    <source>
        <dbReference type="ARBA" id="ARBA00018672"/>
    </source>
</evidence>
<evidence type="ECO:0000313" key="16">
    <source>
        <dbReference type="Proteomes" id="UP000261166"/>
    </source>
</evidence>
<dbReference type="CDD" id="cd17546">
    <property type="entry name" value="REC_hyHK_CKI1_RcsC-like"/>
    <property type="match status" value="1"/>
</dbReference>
<evidence type="ECO:0000313" key="15">
    <source>
        <dbReference type="EMBL" id="RGE72409.1"/>
    </source>
</evidence>
<evidence type="ECO:0000259" key="12">
    <source>
        <dbReference type="PROSITE" id="PS50109"/>
    </source>
</evidence>
<dbReference type="RefSeq" id="WP_025487540.1">
    <property type="nucleotide sequence ID" value="NZ_CALBAU010000057.1"/>
</dbReference>
<feature type="domain" description="Response regulatory" evidence="13">
    <location>
        <begin position="1184"/>
        <end position="1305"/>
    </location>
</feature>
<dbReference type="Gene3D" id="1.10.287.130">
    <property type="match status" value="1"/>
</dbReference>
<keyword evidence="6" id="KW-0808">Transferase</keyword>
<dbReference type="OrthoDB" id="9757918at2"/>
<keyword evidence="11" id="KW-0472">Membrane</keyword>
<dbReference type="PROSITE" id="PS50110">
    <property type="entry name" value="RESPONSE_REGULATORY"/>
    <property type="match status" value="1"/>
</dbReference>
<evidence type="ECO:0000256" key="8">
    <source>
        <dbReference type="ARBA" id="ARBA00024867"/>
    </source>
</evidence>
<feature type="domain" description="GGDEF" evidence="14">
    <location>
        <begin position="604"/>
        <end position="739"/>
    </location>
</feature>
<dbReference type="InterPro" id="IPR036890">
    <property type="entry name" value="HATPase_C_sf"/>
</dbReference>
<dbReference type="Gene3D" id="3.30.450.20">
    <property type="entry name" value="PAS domain"/>
    <property type="match status" value="1"/>
</dbReference>
<dbReference type="SMART" id="SM00267">
    <property type="entry name" value="GGDEF"/>
    <property type="match status" value="1"/>
</dbReference>
<reference evidence="15 16" key="1">
    <citation type="submission" date="2018-08" db="EMBL/GenBank/DDBJ databases">
        <title>A genome reference for cultivated species of the human gut microbiota.</title>
        <authorList>
            <person name="Zou Y."/>
            <person name="Xue W."/>
            <person name="Luo G."/>
        </authorList>
    </citation>
    <scope>NUCLEOTIDE SEQUENCE [LARGE SCALE GENOMIC DNA]</scope>
    <source>
        <strain evidence="15 16">AF26-4BH</strain>
    </source>
</reference>
<keyword evidence="11" id="KW-1133">Transmembrane helix</keyword>
<dbReference type="Pfam" id="PF02518">
    <property type="entry name" value="HATPase_c"/>
    <property type="match status" value="1"/>
</dbReference>
<dbReference type="PANTHER" id="PTHR45339:SF5">
    <property type="entry name" value="HISTIDINE KINASE"/>
    <property type="match status" value="1"/>
</dbReference>
<evidence type="ECO:0000256" key="9">
    <source>
        <dbReference type="ARBA" id="ARBA00074306"/>
    </source>
</evidence>
<evidence type="ECO:0000256" key="7">
    <source>
        <dbReference type="ARBA" id="ARBA00023012"/>
    </source>
</evidence>
<dbReference type="SUPFAM" id="SSF55073">
    <property type="entry name" value="Nucleotide cyclase"/>
    <property type="match status" value="1"/>
</dbReference>
<dbReference type="InterPro" id="IPR036097">
    <property type="entry name" value="HisK_dim/P_sf"/>
</dbReference>
<evidence type="ECO:0000256" key="3">
    <source>
        <dbReference type="ARBA" id="ARBA00012438"/>
    </source>
</evidence>
<keyword evidence="6" id="KW-0418">Kinase</keyword>
<dbReference type="InterPro" id="IPR005467">
    <property type="entry name" value="His_kinase_dom"/>
</dbReference>
<dbReference type="SMART" id="SM00388">
    <property type="entry name" value="HisKA"/>
    <property type="match status" value="1"/>
</dbReference>
<dbReference type="CDD" id="cd16922">
    <property type="entry name" value="HATPase_EvgS-ArcB-TorS-like"/>
    <property type="match status" value="1"/>
</dbReference>
<dbReference type="InterPro" id="IPR011006">
    <property type="entry name" value="CheY-like_superfamily"/>
</dbReference>
<feature type="transmembrane region" description="Helical" evidence="11">
    <location>
        <begin position="366"/>
        <end position="389"/>
    </location>
</feature>
<dbReference type="GO" id="GO:0000155">
    <property type="term" value="F:phosphorelay sensor kinase activity"/>
    <property type="evidence" value="ECO:0007669"/>
    <property type="project" value="InterPro"/>
</dbReference>
<dbReference type="InterPro" id="IPR001789">
    <property type="entry name" value="Sig_transdc_resp-reg_receiver"/>
</dbReference>
<comment type="caution">
    <text evidence="15">The sequence shown here is derived from an EMBL/GenBank/DDBJ whole genome shotgun (WGS) entry which is preliminary data.</text>
</comment>
<keyword evidence="7" id="KW-0902">Two-component regulatory system</keyword>
<dbReference type="CDD" id="cd01949">
    <property type="entry name" value="GGDEF"/>
    <property type="match status" value="1"/>
</dbReference>
<dbReference type="Pfam" id="PF00072">
    <property type="entry name" value="Response_reg"/>
    <property type="match status" value="1"/>
</dbReference>
<protein>
    <recommendedName>
        <fullName evidence="9">Circadian input-output histidine kinase CikA</fullName>
        <ecNumber evidence="3">2.7.13.3</ecNumber>
    </recommendedName>
    <alternativeName>
        <fullName evidence="4">Stage 0 sporulation protein A homolog</fullName>
    </alternativeName>
</protein>
<dbReference type="FunFam" id="3.30.565.10:FF:000010">
    <property type="entry name" value="Sensor histidine kinase RcsC"/>
    <property type="match status" value="1"/>
</dbReference>
<dbReference type="Proteomes" id="UP000261166">
    <property type="component" value="Unassembled WGS sequence"/>
</dbReference>
<keyword evidence="11" id="KW-0812">Transmembrane</keyword>
<dbReference type="InterPro" id="IPR029787">
    <property type="entry name" value="Nucleotide_cyclase"/>
</dbReference>
<evidence type="ECO:0000256" key="1">
    <source>
        <dbReference type="ARBA" id="ARBA00000085"/>
    </source>
</evidence>
<dbReference type="InterPro" id="IPR004358">
    <property type="entry name" value="Sig_transdc_His_kin-like_C"/>
</dbReference>
<dbReference type="NCBIfam" id="TIGR00254">
    <property type="entry name" value="GGDEF"/>
    <property type="match status" value="1"/>
</dbReference>
<organism evidence="15 16">
    <name type="scientific">Eisenbergiella massiliensis</name>
    <dbReference type="NCBI Taxonomy" id="1720294"/>
    <lineage>
        <taxon>Bacteria</taxon>
        <taxon>Bacillati</taxon>
        <taxon>Bacillota</taxon>
        <taxon>Clostridia</taxon>
        <taxon>Lachnospirales</taxon>
        <taxon>Lachnospiraceae</taxon>
        <taxon>Eisenbergiella</taxon>
    </lineage>
</organism>
<dbReference type="SUPFAM" id="SSF47384">
    <property type="entry name" value="Homodimeric domain of signal transducing histidine kinase"/>
    <property type="match status" value="1"/>
</dbReference>
<dbReference type="PRINTS" id="PR00344">
    <property type="entry name" value="BCTRLSENSOR"/>
</dbReference>
<dbReference type="EMBL" id="QVLU01000006">
    <property type="protein sequence ID" value="RGE72409.1"/>
    <property type="molecule type" value="Genomic_DNA"/>
</dbReference>
<dbReference type="InterPro" id="IPR003661">
    <property type="entry name" value="HisK_dim/P_dom"/>
</dbReference>
<dbReference type="Pfam" id="PF00512">
    <property type="entry name" value="HisKA"/>
    <property type="match status" value="1"/>
</dbReference>
<dbReference type="CDD" id="cd00082">
    <property type="entry name" value="HisKA"/>
    <property type="match status" value="1"/>
</dbReference>
<feature type="domain" description="Histidine kinase" evidence="12">
    <location>
        <begin position="939"/>
        <end position="1161"/>
    </location>
</feature>
<dbReference type="Gene3D" id="3.30.70.270">
    <property type="match status" value="1"/>
</dbReference>
<comment type="catalytic activity">
    <reaction evidence="1">
        <text>ATP + protein L-histidine = ADP + protein N-phospho-L-histidine.</text>
        <dbReference type="EC" id="2.7.13.3"/>
    </reaction>
</comment>
<comment type="function">
    <text evidence="8">May play the central regulatory role in sporulation. It may be an element of the effector pathway responsible for the activation of sporulation genes in response to nutritional stress. Spo0A may act in concert with spo0H (a sigma factor) to control the expression of some genes that are critical to the sporulation process.</text>
</comment>
<dbReference type="SUPFAM" id="SSF55874">
    <property type="entry name" value="ATPase domain of HSP90 chaperone/DNA topoisomerase II/histidine kinase"/>
    <property type="match status" value="1"/>
</dbReference>
<dbReference type="InterPro" id="IPR043128">
    <property type="entry name" value="Rev_trsase/Diguanyl_cyclase"/>
</dbReference>